<dbReference type="GO" id="GO:0016301">
    <property type="term" value="F:kinase activity"/>
    <property type="evidence" value="ECO:0007669"/>
    <property type="project" value="UniProtKB-KW"/>
</dbReference>
<evidence type="ECO:0000256" key="6">
    <source>
        <dbReference type="ARBA" id="ARBA00022840"/>
    </source>
</evidence>
<comment type="caution">
    <text evidence="10">The sequence shown here is derived from an EMBL/GenBank/DDBJ whole genome shotgun (WGS) entry which is preliminary data.</text>
</comment>
<comment type="catalytic activity">
    <reaction evidence="8">
        <text>L-seryl-[protein] + ATP = O-phospho-L-seryl-[protein] + ADP + H(+)</text>
        <dbReference type="Rhea" id="RHEA:17989"/>
        <dbReference type="Rhea" id="RHEA-COMP:9863"/>
        <dbReference type="Rhea" id="RHEA-COMP:11604"/>
        <dbReference type="ChEBI" id="CHEBI:15378"/>
        <dbReference type="ChEBI" id="CHEBI:29999"/>
        <dbReference type="ChEBI" id="CHEBI:30616"/>
        <dbReference type="ChEBI" id="CHEBI:83421"/>
        <dbReference type="ChEBI" id="CHEBI:456216"/>
        <dbReference type="EC" id="2.7.11.1"/>
    </reaction>
</comment>
<dbReference type="Pfam" id="PF00069">
    <property type="entry name" value="Pkinase"/>
    <property type="match status" value="1"/>
</dbReference>
<evidence type="ECO:0000256" key="8">
    <source>
        <dbReference type="ARBA" id="ARBA00048679"/>
    </source>
</evidence>
<dbReference type="EMBL" id="CAXDID020000041">
    <property type="protein sequence ID" value="CAL6000241.1"/>
    <property type="molecule type" value="Genomic_DNA"/>
</dbReference>
<evidence type="ECO:0000256" key="3">
    <source>
        <dbReference type="ARBA" id="ARBA00022679"/>
    </source>
</evidence>
<sequence>MYKQLKYLHQGSQGQTILSQQNNILYVIKILRNQTKSSELQILQLLNHPNIIKLHESFVQQRQLHLVFEYANNGSLQEYIQTNRVDIDLIYQLSLQITNGLQYIHKLGIIHRDVKPDNILVHKLDDKIVFKLADFGVSKMDEQAQTLTGTPYYLSPQICKAEQYGSKTDIWALGVVLYVMTTNEFPFSGGFLDLTKNICTGKYPGIKDKPEWLVTLISLCLQVQECKRPSADEIIQYLLQIEQKQKEDGLFDVQEVEVYGQTERCNTPPPIEIKTCPKTKKYPKELEAYYWTQYLSANK</sequence>
<evidence type="ECO:0000256" key="2">
    <source>
        <dbReference type="ARBA" id="ARBA00022527"/>
    </source>
</evidence>
<keyword evidence="11" id="KW-1185">Reference proteome</keyword>
<evidence type="ECO:0000256" key="7">
    <source>
        <dbReference type="ARBA" id="ARBA00047899"/>
    </source>
</evidence>
<accession>A0ABP1HVZ4</accession>
<reference evidence="10 11" key="1">
    <citation type="submission" date="2024-07" db="EMBL/GenBank/DDBJ databases">
        <authorList>
            <person name="Akdeniz Z."/>
        </authorList>
    </citation>
    <scope>NUCLEOTIDE SEQUENCE [LARGE SCALE GENOMIC DNA]</scope>
</reference>
<dbReference type="InterPro" id="IPR011009">
    <property type="entry name" value="Kinase-like_dom_sf"/>
</dbReference>
<proteinExistence type="predicted"/>
<evidence type="ECO:0000259" key="9">
    <source>
        <dbReference type="PROSITE" id="PS50011"/>
    </source>
</evidence>
<dbReference type="PANTHER" id="PTHR44899">
    <property type="entry name" value="CAMK FAMILY PROTEIN KINASE"/>
    <property type="match status" value="1"/>
</dbReference>
<evidence type="ECO:0000313" key="11">
    <source>
        <dbReference type="Proteomes" id="UP001642409"/>
    </source>
</evidence>
<dbReference type="InterPro" id="IPR051131">
    <property type="entry name" value="NEK_Ser/Thr_kinase_NIMA"/>
</dbReference>
<keyword evidence="6" id="KW-0067">ATP-binding</keyword>
<dbReference type="SUPFAM" id="SSF56112">
    <property type="entry name" value="Protein kinase-like (PK-like)"/>
    <property type="match status" value="1"/>
</dbReference>
<dbReference type="InterPro" id="IPR008271">
    <property type="entry name" value="Ser/Thr_kinase_AS"/>
</dbReference>
<dbReference type="Proteomes" id="UP001642409">
    <property type="component" value="Unassembled WGS sequence"/>
</dbReference>
<organism evidence="10 11">
    <name type="scientific">Hexamita inflata</name>
    <dbReference type="NCBI Taxonomy" id="28002"/>
    <lineage>
        <taxon>Eukaryota</taxon>
        <taxon>Metamonada</taxon>
        <taxon>Diplomonadida</taxon>
        <taxon>Hexamitidae</taxon>
        <taxon>Hexamitinae</taxon>
        <taxon>Hexamita</taxon>
    </lineage>
</organism>
<evidence type="ECO:0000256" key="4">
    <source>
        <dbReference type="ARBA" id="ARBA00022741"/>
    </source>
</evidence>
<evidence type="ECO:0000256" key="1">
    <source>
        <dbReference type="ARBA" id="ARBA00012513"/>
    </source>
</evidence>
<keyword evidence="2" id="KW-0723">Serine/threonine-protein kinase</keyword>
<dbReference type="InterPro" id="IPR000719">
    <property type="entry name" value="Prot_kinase_dom"/>
</dbReference>
<dbReference type="SMART" id="SM00220">
    <property type="entry name" value="S_TKc"/>
    <property type="match status" value="1"/>
</dbReference>
<dbReference type="PROSITE" id="PS50011">
    <property type="entry name" value="PROTEIN_KINASE_DOM"/>
    <property type="match status" value="1"/>
</dbReference>
<gene>
    <name evidence="10" type="ORF">HINF_LOCUS16599</name>
</gene>
<dbReference type="PANTHER" id="PTHR44899:SF3">
    <property type="entry name" value="SERINE_THREONINE-PROTEIN KINASE NEK1"/>
    <property type="match status" value="1"/>
</dbReference>
<protein>
    <recommendedName>
        <fullName evidence="1">non-specific serine/threonine protein kinase</fullName>
        <ecNumber evidence="1">2.7.11.1</ecNumber>
    </recommendedName>
</protein>
<comment type="catalytic activity">
    <reaction evidence="7">
        <text>L-threonyl-[protein] + ATP = O-phospho-L-threonyl-[protein] + ADP + H(+)</text>
        <dbReference type="Rhea" id="RHEA:46608"/>
        <dbReference type="Rhea" id="RHEA-COMP:11060"/>
        <dbReference type="Rhea" id="RHEA-COMP:11605"/>
        <dbReference type="ChEBI" id="CHEBI:15378"/>
        <dbReference type="ChEBI" id="CHEBI:30013"/>
        <dbReference type="ChEBI" id="CHEBI:30616"/>
        <dbReference type="ChEBI" id="CHEBI:61977"/>
        <dbReference type="ChEBI" id="CHEBI:456216"/>
        <dbReference type="EC" id="2.7.11.1"/>
    </reaction>
</comment>
<keyword evidence="4" id="KW-0547">Nucleotide-binding</keyword>
<evidence type="ECO:0000256" key="5">
    <source>
        <dbReference type="ARBA" id="ARBA00022777"/>
    </source>
</evidence>
<dbReference type="Gene3D" id="1.10.510.10">
    <property type="entry name" value="Transferase(Phosphotransferase) domain 1"/>
    <property type="match status" value="1"/>
</dbReference>
<name>A0ABP1HVZ4_9EUKA</name>
<dbReference type="EC" id="2.7.11.1" evidence="1"/>
<keyword evidence="5 10" id="KW-0418">Kinase</keyword>
<keyword evidence="3" id="KW-0808">Transferase</keyword>
<dbReference type="PROSITE" id="PS00108">
    <property type="entry name" value="PROTEIN_KINASE_ST"/>
    <property type="match status" value="1"/>
</dbReference>
<evidence type="ECO:0000313" key="10">
    <source>
        <dbReference type="EMBL" id="CAL6000241.1"/>
    </source>
</evidence>
<feature type="domain" description="Protein kinase" evidence="9">
    <location>
        <begin position="2"/>
        <end position="240"/>
    </location>
</feature>